<evidence type="ECO:0000256" key="2">
    <source>
        <dbReference type="ARBA" id="ARBA00010992"/>
    </source>
</evidence>
<dbReference type="PRINTS" id="PR00171">
    <property type="entry name" value="SUGRTRNSPORT"/>
</dbReference>
<evidence type="ECO:0000256" key="3">
    <source>
        <dbReference type="ARBA" id="ARBA00022448"/>
    </source>
</evidence>
<dbReference type="InterPro" id="IPR050814">
    <property type="entry name" value="Myo-inositol_Transporter"/>
</dbReference>
<feature type="transmembrane region" description="Helical" evidence="8">
    <location>
        <begin position="51"/>
        <end position="70"/>
    </location>
</feature>
<comment type="similarity">
    <text evidence="2 7">Belongs to the major facilitator superfamily. Sugar transporter (TC 2.A.1.1) family.</text>
</comment>
<keyword evidence="6 8" id="KW-0472">Membrane</keyword>
<evidence type="ECO:0000313" key="10">
    <source>
        <dbReference type="EMBL" id="MFD2588585.1"/>
    </source>
</evidence>
<protein>
    <submittedName>
        <fullName evidence="10">Sugar porter family MFS transporter</fullName>
    </submittedName>
</protein>
<accession>A0ABW5N1G0</accession>
<organism evidence="10 11">
    <name type="scientific">Croceitalea marina</name>
    <dbReference type="NCBI Taxonomy" id="1775166"/>
    <lineage>
        <taxon>Bacteria</taxon>
        <taxon>Pseudomonadati</taxon>
        <taxon>Bacteroidota</taxon>
        <taxon>Flavobacteriia</taxon>
        <taxon>Flavobacteriales</taxon>
        <taxon>Flavobacteriaceae</taxon>
        <taxon>Croceitalea</taxon>
    </lineage>
</organism>
<dbReference type="PROSITE" id="PS50850">
    <property type="entry name" value="MFS"/>
    <property type="match status" value="1"/>
</dbReference>
<feature type="transmembrane region" description="Helical" evidence="8">
    <location>
        <begin position="107"/>
        <end position="128"/>
    </location>
</feature>
<keyword evidence="11" id="KW-1185">Reference proteome</keyword>
<feature type="transmembrane region" description="Helical" evidence="8">
    <location>
        <begin position="82"/>
        <end position="101"/>
    </location>
</feature>
<dbReference type="InterPro" id="IPR020846">
    <property type="entry name" value="MFS_dom"/>
</dbReference>
<dbReference type="PANTHER" id="PTHR48020">
    <property type="entry name" value="PROTON MYO-INOSITOL COTRANSPORTER"/>
    <property type="match status" value="1"/>
</dbReference>
<feature type="transmembrane region" description="Helical" evidence="8">
    <location>
        <begin position="347"/>
        <end position="372"/>
    </location>
</feature>
<dbReference type="InterPro" id="IPR003663">
    <property type="entry name" value="Sugar/inositol_transpt"/>
</dbReference>
<feature type="transmembrane region" description="Helical" evidence="8">
    <location>
        <begin position="384"/>
        <end position="407"/>
    </location>
</feature>
<dbReference type="Pfam" id="PF00083">
    <property type="entry name" value="Sugar_tr"/>
    <property type="match status" value="1"/>
</dbReference>
<feature type="transmembrane region" description="Helical" evidence="8">
    <location>
        <begin position="255"/>
        <end position="277"/>
    </location>
</feature>
<comment type="subcellular location">
    <subcellularLocation>
        <location evidence="1">Membrane</location>
        <topology evidence="1">Multi-pass membrane protein</topology>
    </subcellularLocation>
</comment>
<proteinExistence type="inferred from homology"/>
<dbReference type="RefSeq" id="WP_377768079.1">
    <property type="nucleotide sequence ID" value="NZ_JBHULB010000080.1"/>
</dbReference>
<dbReference type="InterPro" id="IPR005828">
    <property type="entry name" value="MFS_sugar_transport-like"/>
</dbReference>
<feature type="transmembrane region" description="Helical" evidence="8">
    <location>
        <begin position="148"/>
        <end position="166"/>
    </location>
</feature>
<dbReference type="InterPro" id="IPR005829">
    <property type="entry name" value="Sugar_transporter_CS"/>
</dbReference>
<comment type="caution">
    <text evidence="10">The sequence shown here is derived from an EMBL/GenBank/DDBJ whole genome shotgun (WGS) entry which is preliminary data.</text>
</comment>
<dbReference type="PANTHER" id="PTHR48020:SF12">
    <property type="entry name" value="PROTON MYO-INOSITOL COTRANSPORTER"/>
    <property type="match status" value="1"/>
</dbReference>
<evidence type="ECO:0000256" key="5">
    <source>
        <dbReference type="ARBA" id="ARBA00022989"/>
    </source>
</evidence>
<feature type="transmembrane region" description="Helical" evidence="8">
    <location>
        <begin position="292"/>
        <end position="313"/>
    </location>
</feature>
<dbReference type="InterPro" id="IPR036259">
    <property type="entry name" value="MFS_trans_sf"/>
</dbReference>
<feature type="transmembrane region" description="Helical" evidence="8">
    <location>
        <begin position="172"/>
        <end position="191"/>
    </location>
</feature>
<name>A0ABW5N1G0_9FLAO</name>
<dbReference type="EMBL" id="JBHULB010000080">
    <property type="protein sequence ID" value="MFD2588585.1"/>
    <property type="molecule type" value="Genomic_DNA"/>
</dbReference>
<keyword evidence="4 8" id="KW-0812">Transmembrane</keyword>
<sequence>MDKRILRISLTAALAGFLFGFDTVVISGANQPIKELWGTNWFLGETPFTFHGIFIMSMALWGTVLGSLFGGIPCDKIGRKKTLLWIGILYFLSAVGSALAVEPYSFSFFRFIGGVGVGASSVAAPIYISEISKASNRGRLTAMYQFNIVFGILIAFISNYLIGLLFTPDNAWRWMLGIEGLPALIYTIMVLKIPNSPRWLALKGSEDSTILNALHNLGIEKDLAMARLSELKKSLETSISNQKEKLFAGKYNKPLLLAFLIALFNQLSGINFVLYYAPEILERAGLASGESLLSSISIGVINLVFTFIGIALIDKLGRKQLMYIGSIGYILSLAMVGWCFYSGASSLLLLIFILVFIASHAVGQGAVIWVFISEIFPNKVRAYGQSWGTGTHWVFAALITLLTPTFLDSEIGIFKENPWPIFIFFSTMMVLQLLFVIFMMPETKGVSLEDLAKKMRGAKK</sequence>
<gene>
    <name evidence="10" type="ORF">ACFSQJ_16760</name>
</gene>
<evidence type="ECO:0000256" key="8">
    <source>
        <dbReference type="SAM" id="Phobius"/>
    </source>
</evidence>
<dbReference type="PROSITE" id="PS00216">
    <property type="entry name" value="SUGAR_TRANSPORT_1"/>
    <property type="match status" value="1"/>
</dbReference>
<evidence type="ECO:0000256" key="7">
    <source>
        <dbReference type="RuleBase" id="RU003346"/>
    </source>
</evidence>
<evidence type="ECO:0000313" key="11">
    <source>
        <dbReference type="Proteomes" id="UP001597526"/>
    </source>
</evidence>
<keyword evidence="3 7" id="KW-0813">Transport</keyword>
<evidence type="ECO:0000256" key="4">
    <source>
        <dbReference type="ARBA" id="ARBA00022692"/>
    </source>
</evidence>
<dbReference type="Gene3D" id="1.20.1250.20">
    <property type="entry name" value="MFS general substrate transporter like domains"/>
    <property type="match status" value="1"/>
</dbReference>
<dbReference type="SUPFAM" id="SSF103473">
    <property type="entry name" value="MFS general substrate transporter"/>
    <property type="match status" value="1"/>
</dbReference>
<evidence type="ECO:0000259" key="9">
    <source>
        <dbReference type="PROSITE" id="PS50850"/>
    </source>
</evidence>
<keyword evidence="5 8" id="KW-1133">Transmembrane helix</keyword>
<reference evidence="11" key="1">
    <citation type="journal article" date="2019" name="Int. J. Syst. Evol. Microbiol.">
        <title>The Global Catalogue of Microorganisms (GCM) 10K type strain sequencing project: providing services to taxonomists for standard genome sequencing and annotation.</title>
        <authorList>
            <consortium name="The Broad Institute Genomics Platform"/>
            <consortium name="The Broad Institute Genome Sequencing Center for Infectious Disease"/>
            <person name="Wu L."/>
            <person name="Ma J."/>
        </authorList>
    </citation>
    <scope>NUCLEOTIDE SEQUENCE [LARGE SCALE GENOMIC DNA]</scope>
    <source>
        <strain evidence="11">KCTC 52368</strain>
    </source>
</reference>
<dbReference type="NCBIfam" id="TIGR00879">
    <property type="entry name" value="SP"/>
    <property type="match status" value="1"/>
</dbReference>
<dbReference type="PROSITE" id="PS00217">
    <property type="entry name" value="SUGAR_TRANSPORT_2"/>
    <property type="match status" value="1"/>
</dbReference>
<feature type="domain" description="Major facilitator superfamily (MFS) profile" evidence="9">
    <location>
        <begin position="8"/>
        <end position="444"/>
    </location>
</feature>
<evidence type="ECO:0000256" key="1">
    <source>
        <dbReference type="ARBA" id="ARBA00004141"/>
    </source>
</evidence>
<dbReference type="Proteomes" id="UP001597526">
    <property type="component" value="Unassembled WGS sequence"/>
</dbReference>
<feature type="transmembrane region" description="Helical" evidence="8">
    <location>
        <begin position="320"/>
        <end position="341"/>
    </location>
</feature>
<feature type="transmembrane region" description="Helical" evidence="8">
    <location>
        <begin position="419"/>
        <end position="438"/>
    </location>
</feature>
<evidence type="ECO:0000256" key="6">
    <source>
        <dbReference type="ARBA" id="ARBA00023136"/>
    </source>
</evidence>